<dbReference type="Proteomes" id="UP001239994">
    <property type="component" value="Unassembled WGS sequence"/>
</dbReference>
<feature type="region of interest" description="Disordered" evidence="7">
    <location>
        <begin position="822"/>
        <end position="883"/>
    </location>
</feature>
<feature type="region of interest" description="Disordered" evidence="7">
    <location>
        <begin position="1351"/>
        <end position="1373"/>
    </location>
</feature>
<feature type="compositionally biased region" description="Polar residues" evidence="7">
    <location>
        <begin position="507"/>
        <end position="516"/>
    </location>
</feature>
<dbReference type="CDD" id="cd04020">
    <property type="entry name" value="C2B_SLP_1-2-3-4"/>
    <property type="match status" value="1"/>
</dbReference>
<evidence type="ECO:0000259" key="9">
    <source>
        <dbReference type="PROSITE" id="PS50916"/>
    </source>
</evidence>
<name>A0AAD9DMM7_9TELE</name>
<reference evidence="10" key="1">
    <citation type="submission" date="2023-03" db="EMBL/GenBank/DDBJ databases">
        <title>Electrophorus voltai genome.</title>
        <authorList>
            <person name="Bian C."/>
        </authorList>
    </citation>
    <scope>NUCLEOTIDE SEQUENCE</scope>
    <source>
        <strain evidence="10">CB-2022</strain>
        <tissue evidence="10">Muscle</tissue>
    </source>
</reference>
<feature type="region of interest" description="Disordered" evidence="7">
    <location>
        <begin position="401"/>
        <end position="442"/>
    </location>
</feature>
<dbReference type="InterPro" id="IPR010911">
    <property type="entry name" value="Rab_BD"/>
</dbReference>
<feature type="region of interest" description="Disordered" evidence="7">
    <location>
        <begin position="1037"/>
        <end position="1085"/>
    </location>
</feature>
<dbReference type="GO" id="GO:0070382">
    <property type="term" value="C:exocytic vesicle"/>
    <property type="evidence" value="ECO:0007669"/>
    <property type="project" value="TreeGrafter"/>
</dbReference>
<feature type="domain" description="RabBD" evidence="9">
    <location>
        <begin position="1"/>
        <end position="68"/>
    </location>
</feature>
<organism evidence="10 11">
    <name type="scientific">Electrophorus voltai</name>
    <dbReference type="NCBI Taxonomy" id="2609070"/>
    <lineage>
        <taxon>Eukaryota</taxon>
        <taxon>Metazoa</taxon>
        <taxon>Chordata</taxon>
        <taxon>Craniata</taxon>
        <taxon>Vertebrata</taxon>
        <taxon>Euteleostomi</taxon>
        <taxon>Actinopterygii</taxon>
        <taxon>Neopterygii</taxon>
        <taxon>Teleostei</taxon>
        <taxon>Ostariophysi</taxon>
        <taxon>Gymnotiformes</taxon>
        <taxon>Gymnotoidei</taxon>
        <taxon>Gymnotidae</taxon>
        <taxon>Electrophorus</taxon>
    </lineage>
</organism>
<feature type="domain" description="C2" evidence="8">
    <location>
        <begin position="1542"/>
        <end position="1671"/>
    </location>
</feature>
<comment type="subcellular location">
    <subcellularLocation>
        <location evidence="1">Cell membrane</location>
    </subcellularLocation>
</comment>
<keyword evidence="4" id="KW-0677">Repeat</keyword>
<feature type="domain" description="C2" evidence="8">
    <location>
        <begin position="1405"/>
        <end position="1528"/>
    </location>
</feature>
<dbReference type="GO" id="GO:0006886">
    <property type="term" value="P:intracellular protein transport"/>
    <property type="evidence" value="ECO:0007669"/>
    <property type="project" value="InterPro"/>
</dbReference>
<proteinExistence type="predicted"/>
<keyword evidence="5" id="KW-0472">Membrane</keyword>
<protein>
    <recommendedName>
        <fullName evidence="6">Synaptotagmin-like protein 2</fullName>
    </recommendedName>
</protein>
<dbReference type="GO" id="GO:0042043">
    <property type="term" value="F:neurexin family protein binding"/>
    <property type="evidence" value="ECO:0007669"/>
    <property type="project" value="TreeGrafter"/>
</dbReference>
<keyword evidence="3" id="KW-0268">Exocytosis</keyword>
<evidence type="ECO:0000256" key="7">
    <source>
        <dbReference type="SAM" id="MobiDB-lite"/>
    </source>
</evidence>
<feature type="region of interest" description="Disordered" evidence="7">
    <location>
        <begin position="492"/>
        <end position="516"/>
    </location>
</feature>
<evidence type="ECO:0000259" key="8">
    <source>
        <dbReference type="PROSITE" id="PS50004"/>
    </source>
</evidence>
<evidence type="ECO:0000256" key="4">
    <source>
        <dbReference type="ARBA" id="ARBA00022737"/>
    </source>
</evidence>
<sequence length="1709" mass="190996">MIDLSYLTEEEQEMIMTVLKRDVELKKANEERVKYTFVFLNVRQLQKLQKSPEADELKYLTGDWFYDAKSQRHQDRIHGSDIIMASMKQRKPMTVVFSWFQPRHNPFNTEPMDLDHEETDCQLTYGTTGPGANKASAEVQSPLKSHETVKMETKTEVSDTLEETVHRQKPIPKKRTRLYKLQSTVSDSTRSVSSQSVAASSDMSTMSLESTPSMSESSDTMSTMSMQSMSTSSGIRSPPPRGILKHNSSCSSSGSKVKGQRPQPLKRLGLFPAASGAGQILDEHTISEEKIEEAFLSSTDQEPLRSGLPKSRLPVRLPLSNPVQTAQEKSTILPKLNLSDTEHKTTDVTHIANPKYDNNSINWSAKQANLEMSDETMKEPLTIPSPSVRSTLEAYMDKELSTATVPQASLPRPEKGEKMVSKTESEKAQEQGDRPQDTVDHHGCEAINTTDASSQADASYMAGASQTADVSLDCKSSFSPTAVNIKRMHGETRRVKTETDKHPCMVQAQSPQPSEEQGASIAKVLEWFSKSLDSSDIFDHEDNVQDMDDDMKMEDIDFENETDLRTKRVDNVYVIIPRQSEEKTPQVNNVFLKGWGKELNGDTPLPVGKIQGVGGQRWNLEPLSLEPLPVMAENATHRKMDSFEKAGSAEKVVEMDSTEGKLSGNGLKENITHMGAQTPKTPNLLSFSERGITGPTTLVSRSGISSENDNKPQKYCAVGRDNINYGEEMPKSLVAETKKQVSLKEILNVDESGDVTQEHLNKHGTIIKDDDAKDMQPPWSYANKKKDEMVWTSFSGANVIPLLQKSRSTSLNREFVLGGKSSECENETWSNNRSEGEYKPPAKLNLSHRSKSEQKESEVELQSPPSPIPLAKQGDQEQNSRSEKIKRLRSFWEKEKWQHRIYFKPAAADDVNSSVSSATKLNKRLSKSEFDLRSVGAEIDDELDSNVPGTNFIVLQLRDRTERSIAAESIDSSQFKTLRDFWAGSSEQSSSFGSKIERPLLPKVNQMKFDAHNEISEYCPADSTLCLYNSLHPNQSDKINPKGFGNENGNTKPAKTQREFQASLKEETAHTRPDSDTKNDLVNKPSGEADLLELSHFPRLQGRSQACLKDTGPTPLPSKLNMESQARTSRKGIIHGKRNSLQRATSMFEVCFMDNEDQGRDLHLQSKKAPETNLPPLRMTTEAGMSPSRKMSEANLQLTESPESSRKKEIINGKTSVHTSGDTFSQHLVRSFVPGDYHQDLEGTEDSGTYVSDQTSKLVCTAFQRSPETVCNLRCSSVQACTALCTEAPCGMTGSLELHPSVHTDEDLDRKTVNDTGDWTHSQANSDKESLVQGALRRAAARPVYHKSLENLTAGPNCNTPSPPSSSFSDPERLKNLSKSVPSFLLEVSGSVLSVCSTDFTSVEVQGTIQFSISYVERLREFNIFVVQCQNLAIVDPKRRRTDPYVKSYLVPDSANLGKRKTSVKKRTLNPTYKESLMYRVQMEYLRTEVLYLSVWHNDMFGRNCFLGQTEVDLSTWDFGNTDINSFFLKPRTPNGDQPADNSGEMRLAVRYLPQVSHARMLPNSGEVHIWIKNCKNLPLVKGAPVDPYLKCVILPDTSKKGRQKTRVLKKTANPVFNHTMVYDGFGEEDLKEACVELTVWDQNRLANRLIGGLRLSLGTGSSYGVSVTWMDSTAQEVALWERMMNSPHEWIEDVLPLRRVATAKTKRK</sequence>
<evidence type="ECO:0000256" key="1">
    <source>
        <dbReference type="ARBA" id="ARBA00004236"/>
    </source>
</evidence>
<dbReference type="FunFam" id="2.60.40.150:FF:000006">
    <property type="entry name" value="Synaptotagmin-like 5, isoform CRA_a"/>
    <property type="match status" value="1"/>
</dbReference>
<dbReference type="GO" id="GO:0031267">
    <property type="term" value="F:small GTPase binding"/>
    <property type="evidence" value="ECO:0007669"/>
    <property type="project" value="InterPro"/>
</dbReference>
<dbReference type="InterPro" id="IPR043567">
    <property type="entry name" value="SYTL1-5_C2B"/>
</dbReference>
<feature type="compositionally biased region" description="Basic residues" evidence="7">
    <location>
        <begin position="167"/>
        <end position="178"/>
    </location>
</feature>
<dbReference type="InterPro" id="IPR000008">
    <property type="entry name" value="C2_dom"/>
</dbReference>
<evidence type="ECO:0000313" key="10">
    <source>
        <dbReference type="EMBL" id="KAK1786468.1"/>
    </source>
</evidence>
<evidence type="ECO:0000313" key="11">
    <source>
        <dbReference type="Proteomes" id="UP001239994"/>
    </source>
</evidence>
<feature type="compositionally biased region" description="Basic and acidic residues" evidence="7">
    <location>
        <begin position="1064"/>
        <end position="1081"/>
    </location>
</feature>
<feature type="compositionally biased region" description="Polar residues" evidence="7">
    <location>
        <begin position="1351"/>
        <end position="1360"/>
    </location>
</feature>
<dbReference type="EMBL" id="JAROKS010000025">
    <property type="protein sequence ID" value="KAK1786468.1"/>
    <property type="molecule type" value="Genomic_DNA"/>
</dbReference>
<comment type="caution">
    <text evidence="10">The sequence shown here is derived from an EMBL/GenBank/DDBJ whole genome shotgun (WGS) entry which is preliminary data.</text>
</comment>
<dbReference type="PANTHER" id="PTHR45716">
    <property type="entry name" value="BITESIZE, ISOFORM I"/>
    <property type="match status" value="1"/>
</dbReference>
<dbReference type="InterPro" id="IPR035892">
    <property type="entry name" value="C2_domain_sf"/>
</dbReference>
<feature type="compositionally biased region" description="Basic and acidic residues" evidence="7">
    <location>
        <begin position="874"/>
        <end position="883"/>
    </location>
</feature>
<dbReference type="PANTHER" id="PTHR45716:SF5">
    <property type="entry name" value="SYNAPTOTAGMIN-LIKE PROTEIN 2"/>
    <property type="match status" value="1"/>
</dbReference>
<evidence type="ECO:0000256" key="3">
    <source>
        <dbReference type="ARBA" id="ARBA00022483"/>
    </source>
</evidence>
<feature type="compositionally biased region" description="Basic and acidic residues" evidence="7">
    <location>
        <begin position="492"/>
        <end position="503"/>
    </location>
</feature>
<feature type="region of interest" description="Disordered" evidence="7">
    <location>
        <begin position="296"/>
        <end position="316"/>
    </location>
</feature>
<keyword evidence="11" id="KW-1185">Reference proteome</keyword>
<accession>A0AAD9DMM7</accession>
<feature type="compositionally biased region" description="Low complexity" evidence="7">
    <location>
        <begin position="182"/>
        <end position="233"/>
    </location>
</feature>
<dbReference type="Gene3D" id="6.10.250.3000">
    <property type="match status" value="1"/>
</dbReference>
<dbReference type="FunFam" id="2.60.40.150:FF:000040">
    <property type="entry name" value="synaptotagmin-like protein 2 isoform X2"/>
    <property type="match status" value="1"/>
</dbReference>
<feature type="compositionally biased region" description="Basic and acidic residues" evidence="7">
    <location>
        <begin position="412"/>
        <end position="442"/>
    </location>
</feature>
<dbReference type="PROSITE" id="PS50004">
    <property type="entry name" value="C2"/>
    <property type="match status" value="2"/>
</dbReference>
<dbReference type="PROSITE" id="PS50916">
    <property type="entry name" value="RABBD"/>
    <property type="match status" value="1"/>
</dbReference>
<evidence type="ECO:0000256" key="5">
    <source>
        <dbReference type="ARBA" id="ARBA00023136"/>
    </source>
</evidence>
<dbReference type="GO" id="GO:0005886">
    <property type="term" value="C:plasma membrane"/>
    <property type="evidence" value="ECO:0007669"/>
    <property type="project" value="UniProtKB-SubCell"/>
</dbReference>
<feature type="region of interest" description="Disordered" evidence="7">
    <location>
        <begin position="1166"/>
        <end position="1189"/>
    </location>
</feature>
<feature type="compositionally biased region" description="Basic and acidic residues" evidence="7">
    <location>
        <begin position="144"/>
        <end position="157"/>
    </location>
</feature>
<dbReference type="SMART" id="SM00239">
    <property type="entry name" value="C2"/>
    <property type="match status" value="2"/>
</dbReference>
<feature type="region of interest" description="Disordered" evidence="7">
    <location>
        <begin position="131"/>
        <end position="262"/>
    </location>
</feature>
<dbReference type="GO" id="GO:0006887">
    <property type="term" value="P:exocytosis"/>
    <property type="evidence" value="ECO:0007669"/>
    <property type="project" value="UniProtKB-KW"/>
</dbReference>
<evidence type="ECO:0000256" key="2">
    <source>
        <dbReference type="ARBA" id="ARBA00022475"/>
    </source>
</evidence>
<keyword evidence="2" id="KW-1003">Cell membrane</keyword>
<dbReference type="SUPFAM" id="SSF49562">
    <property type="entry name" value="C2 domain (Calcium/lipid-binding domain, CaLB)"/>
    <property type="match status" value="2"/>
</dbReference>
<evidence type="ECO:0000256" key="6">
    <source>
        <dbReference type="ARBA" id="ARBA00072164"/>
    </source>
</evidence>
<dbReference type="Gene3D" id="2.60.40.150">
    <property type="entry name" value="C2 domain"/>
    <property type="match status" value="2"/>
</dbReference>
<dbReference type="Pfam" id="PF00168">
    <property type="entry name" value="C2"/>
    <property type="match status" value="2"/>
</dbReference>
<gene>
    <name evidence="10" type="ORF">P4O66_017618</name>
</gene>